<evidence type="ECO:0000313" key="5">
    <source>
        <dbReference type="Proteomes" id="UP000664835"/>
    </source>
</evidence>
<sequence length="717" mass="82207">MMRLRLSTLLLFLFPALTVLVLVSLFNTFMLNQISSSQAANERAIKQIVFDLHNTMLFIEEVGTQYNNLNELLITTDKQQLTQAQAYRIQSRMVDDLAKVESEMDSLQRRLSRLQLPGFNIDEWHQKFDDFKNFAVMASDIVVIDANTARTYIHSAQKAYFQFVTQSNKLSNTLSVYSDYMFVQIQDDFKQSLNTVYFWGAASLLIALLVAILSALRLSGYLRTIMTSLRSLASYRDDIPRLGELRIMLKSTRGELHQLANAVLKFKRTLELNKEEEQQIFQLAFYDELTKLPNMQMLKKELQNHLIKAKRNRSKGILIKLNINGFKVFNNALGYDFGDQLLMAVAKRLQHCTLENNLIFRGSSDEFFILIEPIDKVDTQLVQNTSAFGETIQHLFSAPLNIQNEQITVTLSQGIVCFPDNTESSQEVIRNAMIAMHNAKALGNNRYVVYNEALSEAVTEQFTLLKDLESALENDELTFYLQSQVHSNNTIPRAEALIRWNHPTRGWIRPDIFIGLAEQQSNLIITLDKWMLTQVCNFISEQAKHGIDMRISINISGHHFAHPHFLNHVQQVFKKTGVNPQQVTLELTESVFLNDFVDVINKMKHLKALGAHFSIDDFGTGYSSLNYLKRLPVNEIKVDQTFVRNITSNKEDWTLVKAVFEMAQTFNLEVVVEGVETKEQEAVIQQFGSAIIQGYLYAKPIPHQEWLENLPSQHSTI</sequence>
<dbReference type="InterPro" id="IPR029787">
    <property type="entry name" value="Nucleotide_cyclase"/>
</dbReference>
<dbReference type="Gene3D" id="3.20.20.450">
    <property type="entry name" value="EAL domain"/>
    <property type="match status" value="1"/>
</dbReference>
<keyword evidence="1" id="KW-1133">Transmembrane helix</keyword>
<dbReference type="Proteomes" id="UP000664835">
    <property type="component" value="Unassembled WGS sequence"/>
</dbReference>
<keyword evidence="1" id="KW-0472">Membrane</keyword>
<dbReference type="SUPFAM" id="SSF55073">
    <property type="entry name" value="Nucleotide cyclase"/>
    <property type="match status" value="1"/>
</dbReference>
<dbReference type="EMBL" id="JAGETV010000003">
    <property type="protein sequence ID" value="MBO1926500.1"/>
    <property type="molecule type" value="Genomic_DNA"/>
</dbReference>
<dbReference type="Gene3D" id="3.30.70.270">
    <property type="match status" value="1"/>
</dbReference>
<dbReference type="InterPro" id="IPR043128">
    <property type="entry name" value="Rev_trsase/Diguanyl_cyclase"/>
</dbReference>
<dbReference type="SMART" id="SM00052">
    <property type="entry name" value="EAL"/>
    <property type="match status" value="1"/>
</dbReference>
<dbReference type="CDD" id="cd01949">
    <property type="entry name" value="GGDEF"/>
    <property type="match status" value="1"/>
</dbReference>
<dbReference type="CDD" id="cd01948">
    <property type="entry name" value="EAL"/>
    <property type="match status" value="1"/>
</dbReference>
<dbReference type="PANTHER" id="PTHR33121">
    <property type="entry name" value="CYCLIC DI-GMP PHOSPHODIESTERASE PDEF"/>
    <property type="match status" value="1"/>
</dbReference>
<organism evidence="4 5">
    <name type="scientific">Thiomicrorhabdus marina</name>
    <dbReference type="NCBI Taxonomy" id="2818442"/>
    <lineage>
        <taxon>Bacteria</taxon>
        <taxon>Pseudomonadati</taxon>
        <taxon>Pseudomonadota</taxon>
        <taxon>Gammaproteobacteria</taxon>
        <taxon>Thiotrichales</taxon>
        <taxon>Piscirickettsiaceae</taxon>
        <taxon>Thiomicrorhabdus</taxon>
    </lineage>
</organism>
<feature type="domain" description="EAL" evidence="2">
    <location>
        <begin position="461"/>
        <end position="714"/>
    </location>
</feature>
<dbReference type="InterPro" id="IPR035919">
    <property type="entry name" value="EAL_sf"/>
</dbReference>
<dbReference type="PANTHER" id="PTHR33121:SF70">
    <property type="entry name" value="SIGNALING PROTEIN YKOW"/>
    <property type="match status" value="1"/>
</dbReference>
<evidence type="ECO:0000259" key="2">
    <source>
        <dbReference type="PROSITE" id="PS50883"/>
    </source>
</evidence>
<feature type="transmembrane region" description="Helical" evidence="1">
    <location>
        <begin position="196"/>
        <end position="216"/>
    </location>
</feature>
<dbReference type="Pfam" id="PF00990">
    <property type="entry name" value="GGDEF"/>
    <property type="match status" value="1"/>
</dbReference>
<dbReference type="InterPro" id="IPR001633">
    <property type="entry name" value="EAL_dom"/>
</dbReference>
<keyword evidence="1" id="KW-0812">Transmembrane</keyword>
<dbReference type="PROSITE" id="PS50887">
    <property type="entry name" value="GGDEF"/>
    <property type="match status" value="1"/>
</dbReference>
<accession>A0ABS3Q3U7</accession>
<dbReference type="Pfam" id="PF00563">
    <property type="entry name" value="EAL"/>
    <property type="match status" value="1"/>
</dbReference>
<comment type="caution">
    <text evidence="4">The sequence shown here is derived from an EMBL/GenBank/DDBJ whole genome shotgun (WGS) entry which is preliminary data.</text>
</comment>
<gene>
    <name evidence="4" type="ORF">J3998_02840</name>
</gene>
<dbReference type="PROSITE" id="PS50883">
    <property type="entry name" value="EAL"/>
    <property type="match status" value="1"/>
</dbReference>
<evidence type="ECO:0000313" key="4">
    <source>
        <dbReference type="EMBL" id="MBO1926500.1"/>
    </source>
</evidence>
<dbReference type="RefSeq" id="WP_208147592.1">
    <property type="nucleotide sequence ID" value="NZ_JAGETV010000003.1"/>
</dbReference>
<feature type="domain" description="GGDEF" evidence="3">
    <location>
        <begin position="314"/>
        <end position="452"/>
    </location>
</feature>
<evidence type="ECO:0000256" key="1">
    <source>
        <dbReference type="SAM" id="Phobius"/>
    </source>
</evidence>
<reference evidence="4 5" key="1">
    <citation type="submission" date="2021-03" db="EMBL/GenBank/DDBJ databases">
        <title>Thiomicrorhabdus sp.nov.,novel sulfur-oxidizing bacteria isolated from coastal sediment.</title>
        <authorList>
            <person name="Liu X."/>
        </authorList>
    </citation>
    <scope>NUCLEOTIDE SEQUENCE [LARGE SCALE GENOMIC DNA]</scope>
    <source>
        <strain evidence="4 5">6S2-11</strain>
    </source>
</reference>
<dbReference type="NCBIfam" id="TIGR00254">
    <property type="entry name" value="GGDEF"/>
    <property type="match status" value="1"/>
</dbReference>
<dbReference type="SMART" id="SM00267">
    <property type="entry name" value="GGDEF"/>
    <property type="match status" value="1"/>
</dbReference>
<proteinExistence type="predicted"/>
<dbReference type="InterPro" id="IPR000160">
    <property type="entry name" value="GGDEF_dom"/>
</dbReference>
<dbReference type="SUPFAM" id="SSF141868">
    <property type="entry name" value="EAL domain-like"/>
    <property type="match status" value="1"/>
</dbReference>
<name>A0ABS3Q3U7_9GAMM</name>
<evidence type="ECO:0000259" key="3">
    <source>
        <dbReference type="PROSITE" id="PS50887"/>
    </source>
</evidence>
<dbReference type="InterPro" id="IPR050706">
    <property type="entry name" value="Cyclic-di-GMP_PDE-like"/>
</dbReference>
<protein>
    <submittedName>
        <fullName evidence="4">EAL domain-containing protein</fullName>
    </submittedName>
</protein>
<keyword evidence="5" id="KW-1185">Reference proteome</keyword>